<dbReference type="PANTHER" id="PTHR43094:SF1">
    <property type="entry name" value="AMINOTRANSFERASE CLASS-III"/>
    <property type="match status" value="1"/>
</dbReference>
<dbReference type="InterPro" id="IPR005814">
    <property type="entry name" value="Aminotrans_3"/>
</dbReference>
<evidence type="ECO:0000256" key="1">
    <source>
        <dbReference type="ARBA" id="ARBA00008954"/>
    </source>
</evidence>
<dbReference type="GO" id="GO:0030170">
    <property type="term" value="F:pyridoxal phosphate binding"/>
    <property type="evidence" value="ECO:0007669"/>
    <property type="project" value="InterPro"/>
</dbReference>
<keyword evidence="5" id="KW-1185">Reference proteome</keyword>
<evidence type="ECO:0000256" key="2">
    <source>
        <dbReference type="ARBA" id="ARBA00022898"/>
    </source>
</evidence>
<dbReference type="GO" id="GO:0008483">
    <property type="term" value="F:transaminase activity"/>
    <property type="evidence" value="ECO:0007669"/>
    <property type="project" value="UniProtKB-KW"/>
</dbReference>
<dbReference type="EMBL" id="CP042467">
    <property type="protein sequence ID" value="QED30352.1"/>
    <property type="molecule type" value="Genomic_DNA"/>
</dbReference>
<dbReference type="InterPro" id="IPR049704">
    <property type="entry name" value="Aminotrans_3_PPA_site"/>
</dbReference>
<organism evidence="4 5">
    <name type="scientific">Microvenator marinus</name>
    <dbReference type="NCBI Taxonomy" id="2600177"/>
    <lineage>
        <taxon>Bacteria</taxon>
        <taxon>Deltaproteobacteria</taxon>
        <taxon>Bradymonadales</taxon>
        <taxon>Microvenatoraceae</taxon>
        <taxon>Microvenator</taxon>
    </lineage>
</organism>
<dbReference type="AlphaFoldDB" id="A0A5B8XWQ2"/>
<keyword evidence="4" id="KW-0032">Aminotransferase</keyword>
<evidence type="ECO:0000313" key="4">
    <source>
        <dbReference type="EMBL" id="QED30352.1"/>
    </source>
</evidence>
<accession>A0A5B8XWQ2</accession>
<gene>
    <name evidence="4" type="ORF">FRD01_15770</name>
</gene>
<evidence type="ECO:0000256" key="3">
    <source>
        <dbReference type="RuleBase" id="RU003560"/>
    </source>
</evidence>
<dbReference type="Pfam" id="PF00202">
    <property type="entry name" value="Aminotran_3"/>
    <property type="match status" value="1"/>
</dbReference>
<name>A0A5B8XWQ2_9DELT</name>
<dbReference type="CDD" id="cd00610">
    <property type="entry name" value="OAT_like"/>
    <property type="match status" value="1"/>
</dbReference>
<dbReference type="PROSITE" id="PS00600">
    <property type="entry name" value="AA_TRANSFER_CLASS_3"/>
    <property type="match status" value="1"/>
</dbReference>
<keyword evidence="4" id="KW-0808">Transferase</keyword>
<dbReference type="Proteomes" id="UP000321595">
    <property type="component" value="Chromosome"/>
</dbReference>
<reference evidence="4 5" key="1">
    <citation type="submission" date="2019-08" db="EMBL/GenBank/DDBJ databases">
        <authorList>
            <person name="Liang Q."/>
        </authorList>
    </citation>
    <scope>NUCLEOTIDE SEQUENCE [LARGE SCALE GENOMIC DNA]</scope>
    <source>
        <strain evidence="4 5">V1718</strain>
    </source>
</reference>
<dbReference type="NCBIfam" id="NF004718">
    <property type="entry name" value="PRK06062.1"/>
    <property type="match status" value="1"/>
</dbReference>
<comment type="similarity">
    <text evidence="1 3">Belongs to the class-III pyridoxal-phosphate-dependent aminotransferase family.</text>
</comment>
<dbReference type="SUPFAM" id="SSF53383">
    <property type="entry name" value="PLP-dependent transferases"/>
    <property type="match status" value="1"/>
</dbReference>
<dbReference type="Gene3D" id="3.90.1150.10">
    <property type="entry name" value="Aspartate Aminotransferase, domain 1"/>
    <property type="match status" value="1"/>
</dbReference>
<dbReference type="GO" id="GO:0005829">
    <property type="term" value="C:cytosol"/>
    <property type="evidence" value="ECO:0007669"/>
    <property type="project" value="TreeGrafter"/>
</dbReference>
<dbReference type="Gene3D" id="3.40.640.10">
    <property type="entry name" value="Type I PLP-dependent aspartate aminotransferase-like (Major domain)"/>
    <property type="match status" value="1"/>
</dbReference>
<keyword evidence="2 3" id="KW-0663">Pyridoxal phosphate</keyword>
<sequence length="434" mass="48283">MIDLCKQHTMYTWAKGDAVDPIPVERAEGVYMYTPDGQRILDFNSQLMCVNIGHGHPKVIEAIKKQLEQLVYVYPGTATAVRARTAKLLSEIVPGDINTFFFTSGGAEANENAIKIARQYTGRHKILSRYRSYHGATEACMQLTGDPRRWANEPGGPGYIKVMDPRPYTYSFGETDEEKTAENLKYLEEVIMYEGPHTIAAMFVETVTGTNGVQPPPAGYLKGLKALLEKYGILLVCDEVMAGFGRTGKMFAFEHYDFVPDILTMAKGLNSSYIPLGAVGMSDKLAAHFQENVFWGGLTYNSHCVGLAAAEATIHVMRDEGLVENAAKLQHVMRSEMDRLQAKHPSFKEGRALGLFGMVDLQKNSKGEPMAPYNGAHPAMNELGKFFRDNGLFTFVRWGSFMCNPPLCITEEQLKEGFEIIDRGLEITDRAFEG</sequence>
<evidence type="ECO:0000313" key="5">
    <source>
        <dbReference type="Proteomes" id="UP000321595"/>
    </source>
</evidence>
<dbReference type="KEGG" id="bbae:FRD01_15770"/>
<protein>
    <submittedName>
        <fullName evidence="4">Aminotransferase class III-fold pyridoxal phosphate-dependent enzyme</fullName>
    </submittedName>
</protein>
<dbReference type="InterPro" id="IPR015424">
    <property type="entry name" value="PyrdxlP-dep_Trfase"/>
</dbReference>
<dbReference type="InterPro" id="IPR015421">
    <property type="entry name" value="PyrdxlP-dep_Trfase_major"/>
</dbReference>
<dbReference type="OrthoDB" id="9801834at2"/>
<proteinExistence type="inferred from homology"/>
<dbReference type="InterPro" id="IPR015422">
    <property type="entry name" value="PyrdxlP-dep_Trfase_small"/>
</dbReference>
<dbReference type="PANTHER" id="PTHR43094">
    <property type="entry name" value="AMINOTRANSFERASE"/>
    <property type="match status" value="1"/>
</dbReference>